<dbReference type="Proteomes" id="UP000184356">
    <property type="component" value="Unassembled WGS sequence"/>
</dbReference>
<protein>
    <submittedName>
        <fullName evidence="1">Uncharacterized protein</fullName>
    </submittedName>
</protein>
<sequence>MDVPNAVNIAVLGGCSSTTSFLHTFNHERVSRRPDNGMLPATQSYHLRACTLDEDDSEVMVVTREFESDRLENAYHLHCFGTGTEPPDGFIIVYDPLWSFSLDEADGLLSAVVGASWGPRLVELEIIRRLVKRDIQSSSSSLALPRRDSGGRKKYSRFKYFPRLPYDLQLAVLRACLVSPDPIIGQKPHLSGINMNLLLVNKFCYREGGRIYKTQNRFLPLPPICLVADSSTRGFGRVEGNSGDSAGEDYVHKGRELAKRLGVGFFDIPCQSRSGVDGVVMGVVREFVARELRLLKYQQLEQSRRSKRSLQSVIESFGIWRRKADN</sequence>
<name>A0A1L9TLT2_9EURO</name>
<proteinExistence type="predicted"/>
<dbReference type="OrthoDB" id="4500237at2759"/>
<accession>A0A1L9TLT2</accession>
<keyword evidence="2" id="KW-1185">Reference proteome</keyword>
<dbReference type="VEuPathDB" id="FungiDB:ASPSYDRAFT_86975"/>
<reference evidence="2" key="1">
    <citation type="journal article" date="2017" name="Genome Biol.">
        <title>Comparative genomics reveals high biological diversity and specific adaptations in the industrially and medically important fungal genus Aspergillus.</title>
        <authorList>
            <person name="de Vries R.P."/>
            <person name="Riley R."/>
            <person name="Wiebenga A."/>
            <person name="Aguilar-Osorio G."/>
            <person name="Amillis S."/>
            <person name="Uchima C.A."/>
            <person name="Anderluh G."/>
            <person name="Asadollahi M."/>
            <person name="Askin M."/>
            <person name="Barry K."/>
            <person name="Battaglia E."/>
            <person name="Bayram O."/>
            <person name="Benocci T."/>
            <person name="Braus-Stromeyer S.A."/>
            <person name="Caldana C."/>
            <person name="Canovas D."/>
            <person name="Cerqueira G.C."/>
            <person name="Chen F."/>
            <person name="Chen W."/>
            <person name="Choi C."/>
            <person name="Clum A."/>
            <person name="Dos Santos R.A."/>
            <person name="Damasio A.R."/>
            <person name="Diallinas G."/>
            <person name="Emri T."/>
            <person name="Fekete E."/>
            <person name="Flipphi M."/>
            <person name="Freyberg S."/>
            <person name="Gallo A."/>
            <person name="Gournas C."/>
            <person name="Habgood R."/>
            <person name="Hainaut M."/>
            <person name="Harispe M.L."/>
            <person name="Henrissat B."/>
            <person name="Hilden K.S."/>
            <person name="Hope R."/>
            <person name="Hossain A."/>
            <person name="Karabika E."/>
            <person name="Karaffa L."/>
            <person name="Karanyi Z."/>
            <person name="Krasevec N."/>
            <person name="Kuo A."/>
            <person name="Kusch H."/>
            <person name="LaButti K."/>
            <person name="Lagendijk E.L."/>
            <person name="Lapidus A."/>
            <person name="Levasseur A."/>
            <person name="Lindquist E."/>
            <person name="Lipzen A."/>
            <person name="Logrieco A.F."/>
            <person name="MacCabe A."/>
            <person name="Maekelae M.R."/>
            <person name="Malavazi I."/>
            <person name="Melin P."/>
            <person name="Meyer V."/>
            <person name="Mielnichuk N."/>
            <person name="Miskei M."/>
            <person name="Molnar A.P."/>
            <person name="Mule G."/>
            <person name="Ngan C.Y."/>
            <person name="Orejas M."/>
            <person name="Orosz E."/>
            <person name="Ouedraogo J.P."/>
            <person name="Overkamp K.M."/>
            <person name="Park H.-S."/>
            <person name="Perrone G."/>
            <person name="Piumi F."/>
            <person name="Punt P.J."/>
            <person name="Ram A.F."/>
            <person name="Ramon A."/>
            <person name="Rauscher S."/>
            <person name="Record E."/>
            <person name="Riano-Pachon D.M."/>
            <person name="Robert V."/>
            <person name="Roehrig J."/>
            <person name="Ruller R."/>
            <person name="Salamov A."/>
            <person name="Salih N.S."/>
            <person name="Samson R.A."/>
            <person name="Sandor E."/>
            <person name="Sanguinetti M."/>
            <person name="Schuetze T."/>
            <person name="Sepcic K."/>
            <person name="Shelest E."/>
            <person name="Sherlock G."/>
            <person name="Sophianopoulou V."/>
            <person name="Squina F.M."/>
            <person name="Sun H."/>
            <person name="Susca A."/>
            <person name="Todd R.B."/>
            <person name="Tsang A."/>
            <person name="Unkles S.E."/>
            <person name="van de Wiele N."/>
            <person name="van Rossen-Uffink D."/>
            <person name="Oliveira J.V."/>
            <person name="Vesth T.C."/>
            <person name="Visser J."/>
            <person name="Yu J.-H."/>
            <person name="Zhou M."/>
            <person name="Andersen M.R."/>
            <person name="Archer D.B."/>
            <person name="Baker S.E."/>
            <person name="Benoit I."/>
            <person name="Brakhage A.A."/>
            <person name="Braus G.H."/>
            <person name="Fischer R."/>
            <person name="Frisvad J.C."/>
            <person name="Goldman G.H."/>
            <person name="Houbraken J."/>
            <person name="Oakley B."/>
            <person name="Pocsi I."/>
            <person name="Scazzocchio C."/>
            <person name="Seiboth B."/>
            <person name="vanKuyk P.A."/>
            <person name="Wortman J."/>
            <person name="Dyer P.S."/>
            <person name="Grigoriev I.V."/>
        </authorList>
    </citation>
    <scope>NUCLEOTIDE SEQUENCE [LARGE SCALE GENOMIC DNA]</scope>
    <source>
        <strain evidence="2">CBS 593.65</strain>
    </source>
</reference>
<evidence type="ECO:0000313" key="2">
    <source>
        <dbReference type="Proteomes" id="UP000184356"/>
    </source>
</evidence>
<dbReference type="GeneID" id="63767831"/>
<evidence type="ECO:0000313" key="1">
    <source>
        <dbReference type="EMBL" id="OJJ60384.1"/>
    </source>
</evidence>
<gene>
    <name evidence="1" type="ORF">ASPSYDRAFT_86975</name>
</gene>
<dbReference type="AlphaFoldDB" id="A0A1L9TLT2"/>
<dbReference type="RefSeq" id="XP_040704190.1">
    <property type="nucleotide sequence ID" value="XM_040851758.1"/>
</dbReference>
<organism evidence="1 2">
    <name type="scientific">Aspergillus sydowii CBS 593.65</name>
    <dbReference type="NCBI Taxonomy" id="1036612"/>
    <lineage>
        <taxon>Eukaryota</taxon>
        <taxon>Fungi</taxon>
        <taxon>Dikarya</taxon>
        <taxon>Ascomycota</taxon>
        <taxon>Pezizomycotina</taxon>
        <taxon>Eurotiomycetes</taxon>
        <taxon>Eurotiomycetidae</taxon>
        <taxon>Eurotiales</taxon>
        <taxon>Aspergillaceae</taxon>
        <taxon>Aspergillus</taxon>
        <taxon>Aspergillus subgen. Nidulantes</taxon>
    </lineage>
</organism>
<dbReference type="STRING" id="1036612.A0A1L9TLT2"/>
<dbReference type="EMBL" id="KV878584">
    <property type="protein sequence ID" value="OJJ60384.1"/>
    <property type="molecule type" value="Genomic_DNA"/>
</dbReference>